<evidence type="ECO:0000259" key="6">
    <source>
        <dbReference type="PROSITE" id="PS50011"/>
    </source>
</evidence>
<reference evidence="7 8" key="2">
    <citation type="submission" date="2016-12" db="EMBL/GenBank/DDBJ databases">
        <title>Draft Genome Sequence of Cystobacter ferrugineus Strain Cbfe23.</title>
        <authorList>
            <person name="Akbar S."/>
            <person name="Dowd S.E."/>
            <person name="Stevens D.C."/>
        </authorList>
    </citation>
    <scope>NUCLEOTIDE SEQUENCE [LARGE SCALE GENOMIC DNA]</scope>
    <source>
        <strain evidence="7 8">Cbfe23</strain>
    </source>
</reference>
<dbReference type="PROSITE" id="PS00108">
    <property type="entry name" value="PROTEIN_KINASE_ST"/>
    <property type="match status" value="1"/>
</dbReference>
<evidence type="ECO:0000313" key="8">
    <source>
        <dbReference type="Proteomes" id="UP000182229"/>
    </source>
</evidence>
<dbReference type="PANTHER" id="PTHR43289:SF6">
    <property type="entry name" value="SERINE_THREONINE-PROTEIN KINASE NEKL-3"/>
    <property type="match status" value="1"/>
</dbReference>
<keyword evidence="8" id="KW-1185">Reference proteome</keyword>
<name>A0A1L9AVQ7_9BACT</name>
<dbReference type="GO" id="GO:0005524">
    <property type="term" value="F:ATP binding"/>
    <property type="evidence" value="ECO:0007669"/>
    <property type="project" value="UniProtKB-KW"/>
</dbReference>
<evidence type="ECO:0000256" key="2">
    <source>
        <dbReference type="ARBA" id="ARBA00022741"/>
    </source>
</evidence>
<dbReference type="STRING" id="83449.BON30_45630"/>
<keyword evidence="1" id="KW-0808">Transferase</keyword>
<feature type="domain" description="Protein kinase" evidence="6">
    <location>
        <begin position="26"/>
        <end position="299"/>
    </location>
</feature>
<keyword evidence="2" id="KW-0547">Nucleotide-binding</keyword>
<dbReference type="AlphaFoldDB" id="A0A1L9AVQ7"/>
<organism evidence="7 8">
    <name type="scientific">Cystobacter ferrugineus</name>
    <dbReference type="NCBI Taxonomy" id="83449"/>
    <lineage>
        <taxon>Bacteria</taxon>
        <taxon>Pseudomonadati</taxon>
        <taxon>Myxococcota</taxon>
        <taxon>Myxococcia</taxon>
        <taxon>Myxococcales</taxon>
        <taxon>Cystobacterineae</taxon>
        <taxon>Archangiaceae</taxon>
        <taxon>Cystobacter</taxon>
    </lineage>
</organism>
<evidence type="ECO:0000256" key="3">
    <source>
        <dbReference type="ARBA" id="ARBA00022777"/>
    </source>
</evidence>
<protein>
    <recommendedName>
        <fullName evidence="6">Protein kinase domain-containing protein</fullName>
    </recommendedName>
</protein>
<dbReference type="PROSITE" id="PS50011">
    <property type="entry name" value="PROTEIN_KINASE_DOM"/>
    <property type="match status" value="1"/>
</dbReference>
<dbReference type="InterPro" id="IPR011009">
    <property type="entry name" value="Kinase-like_dom_sf"/>
</dbReference>
<evidence type="ECO:0000256" key="5">
    <source>
        <dbReference type="SAM" id="MobiDB-lite"/>
    </source>
</evidence>
<keyword evidence="4" id="KW-0067">ATP-binding</keyword>
<reference evidence="8" key="1">
    <citation type="submission" date="2016-11" db="EMBL/GenBank/DDBJ databases">
        <authorList>
            <person name="Shukria A."/>
            <person name="Stevens D.C."/>
        </authorList>
    </citation>
    <scope>NUCLEOTIDE SEQUENCE [LARGE SCALE GENOMIC DNA]</scope>
    <source>
        <strain evidence="8">Cbfe23</strain>
    </source>
</reference>
<dbReference type="OrthoDB" id="5524425at2"/>
<feature type="region of interest" description="Disordered" evidence="5">
    <location>
        <begin position="383"/>
        <end position="409"/>
    </location>
</feature>
<gene>
    <name evidence="7" type="ORF">BON30_45630</name>
</gene>
<dbReference type="SMART" id="SM00220">
    <property type="entry name" value="S_TKc"/>
    <property type="match status" value="1"/>
</dbReference>
<dbReference type="SUPFAM" id="SSF56112">
    <property type="entry name" value="Protein kinase-like (PK-like)"/>
    <property type="match status" value="1"/>
</dbReference>
<feature type="compositionally biased region" description="Pro residues" evidence="5">
    <location>
        <begin position="435"/>
        <end position="444"/>
    </location>
</feature>
<accession>A0A1L9AVQ7</accession>
<evidence type="ECO:0000256" key="4">
    <source>
        <dbReference type="ARBA" id="ARBA00022840"/>
    </source>
</evidence>
<evidence type="ECO:0000313" key="7">
    <source>
        <dbReference type="EMBL" id="OJH34091.1"/>
    </source>
</evidence>
<keyword evidence="3" id="KW-0418">Kinase</keyword>
<dbReference type="Proteomes" id="UP000182229">
    <property type="component" value="Unassembled WGS sequence"/>
</dbReference>
<feature type="region of interest" description="Disordered" evidence="5">
    <location>
        <begin position="433"/>
        <end position="456"/>
    </location>
</feature>
<dbReference type="InterPro" id="IPR000719">
    <property type="entry name" value="Prot_kinase_dom"/>
</dbReference>
<dbReference type="GO" id="GO:0004674">
    <property type="term" value="F:protein serine/threonine kinase activity"/>
    <property type="evidence" value="ECO:0007669"/>
    <property type="project" value="TreeGrafter"/>
</dbReference>
<dbReference type="Pfam" id="PF00069">
    <property type="entry name" value="Pkinase"/>
    <property type="match status" value="1"/>
</dbReference>
<dbReference type="InterPro" id="IPR008271">
    <property type="entry name" value="Ser/Thr_kinase_AS"/>
</dbReference>
<comment type="caution">
    <text evidence="7">The sequence shown here is derived from an EMBL/GenBank/DDBJ whole genome shotgun (WGS) entry which is preliminary data.</text>
</comment>
<dbReference type="RefSeq" id="WP_071904928.1">
    <property type="nucleotide sequence ID" value="NZ_MPIN01000023.1"/>
</dbReference>
<dbReference type="Gene3D" id="1.10.510.10">
    <property type="entry name" value="Transferase(Phosphotransferase) domain 1"/>
    <property type="match status" value="1"/>
</dbReference>
<proteinExistence type="predicted"/>
<sequence>MRIARDDAPDEPLGLNLLPGAEVAGFIIESRLAAGSFGALYQARRGGKRFAIKLVPRDARGEREVDALRRVRELPVVGFHGYGLWPEEKPRFIVLALELVEGVALDTWAREFNPSTSELLTQVMLPLVSTLGQLHAAGVVHRDVKEANIVMRQKDSHPVLVDFGAAGFEGAPRLTLRLPPGTPEYRSPEVVRFAREWEGEPPPERPGDDLWALGVTLYALLTRTLPFGDRHGSLAQAILEDTPEPPHTRNPRVPAAVGELCLRLLAKDPSERPADASTLALDLKAALAGADASWDEPLFDGGRKPLPPPEPCLPLMPQPASEPFLAPEPRRWPMALALGALAALFLAPATPLQESTALPPTSQDVSRHEMAEVHMTGEVVSSAGLQKSPSPAPVAHATNPAETPMRPSPKNRRLIATAAATAALCTAPACVSTPKPAPPLPAEPCPKGSEETRERLGLGPTESVKVWLMSYVNRKNVNAAIFAKSGPVIAEPKILPNPPGDIRYPTQYAIPKRTIFRGQLYTRENRVYGRFTEVTLPGEKPMPICMEIDDGGLDEPGVVVVAGGTRDNPKLYPTALLRPMPEFRPIPSR</sequence>
<dbReference type="EMBL" id="MPIN01000023">
    <property type="protein sequence ID" value="OJH34091.1"/>
    <property type="molecule type" value="Genomic_DNA"/>
</dbReference>
<evidence type="ECO:0000256" key="1">
    <source>
        <dbReference type="ARBA" id="ARBA00022679"/>
    </source>
</evidence>
<dbReference type="CDD" id="cd14014">
    <property type="entry name" value="STKc_PknB_like"/>
    <property type="match status" value="1"/>
</dbReference>
<dbReference type="PANTHER" id="PTHR43289">
    <property type="entry name" value="MITOGEN-ACTIVATED PROTEIN KINASE KINASE KINASE 20-RELATED"/>
    <property type="match status" value="1"/>
</dbReference>